<organism evidence="1 2">
    <name type="scientific">Caerostris extrusa</name>
    <name type="common">Bark spider</name>
    <name type="synonym">Caerostris bankana</name>
    <dbReference type="NCBI Taxonomy" id="172846"/>
    <lineage>
        <taxon>Eukaryota</taxon>
        <taxon>Metazoa</taxon>
        <taxon>Ecdysozoa</taxon>
        <taxon>Arthropoda</taxon>
        <taxon>Chelicerata</taxon>
        <taxon>Arachnida</taxon>
        <taxon>Araneae</taxon>
        <taxon>Araneomorphae</taxon>
        <taxon>Entelegynae</taxon>
        <taxon>Araneoidea</taxon>
        <taxon>Araneidae</taxon>
        <taxon>Caerostris</taxon>
    </lineage>
</organism>
<dbReference type="Proteomes" id="UP001054945">
    <property type="component" value="Unassembled WGS sequence"/>
</dbReference>
<accession>A0AAV4MQX9</accession>
<evidence type="ECO:0000313" key="2">
    <source>
        <dbReference type="Proteomes" id="UP001054945"/>
    </source>
</evidence>
<evidence type="ECO:0000313" key="1">
    <source>
        <dbReference type="EMBL" id="GIX73229.1"/>
    </source>
</evidence>
<gene>
    <name evidence="1" type="ORF">CEXT_368991</name>
</gene>
<protein>
    <submittedName>
        <fullName evidence="1">Uncharacterized protein</fullName>
    </submittedName>
</protein>
<dbReference type="EMBL" id="BPLR01019928">
    <property type="protein sequence ID" value="GIX73229.1"/>
    <property type="molecule type" value="Genomic_DNA"/>
</dbReference>
<keyword evidence="2" id="KW-1185">Reference proteome</keyword>
<name>A0AAV4MQX9_CAEEX</name>
<dbReference type="AlphaFoldDB" id="A0AAV4MQX9"/>
<reference evidence="1 2" key="1">
    <citation type="submission" date="2021-06" db="EMBL/GenBank/DDBJ databases">
        <title>Caerostris extrusa draft genome.</title>
        <authorList>
            <person name="Kono N."/>
            <person name="Arakawa K."/>
        </authorList>
    </citation>
    <scope>NUCLEOTIDE SEQUENCE [LARGE SCALE GENOMIC DNA]</scope>
</reference>
<comment type="caution">
    <text evidence="1">The sequence shown here is derived from an EMBL/GenBank/DDBJ whole genome shotgun (WGS) entry which is preliminary data.</text>
</comment>
<sequence>MRTRFGEKERAPVNLYLQLFFSHGGLNFICQFTAAFFKSIADVQPKSSIPFFPPLLHSTYLLAVGRYVQVRCFAAGEKYPVLVGPCTLRNLLEHSDFDLVRPKNVNFDQWQLSL</sequence>
<proteinExistence type="predicted"/>